<protein>
    <submittedName>
        <fullName evidence="3">Uncharacterized protein</fullName>
    </submittedName>
</protein>
<dbReference type="Proteomes" id="UP000619545">
    <property type="component" value="Unassembled WGS sequence"/>
</dbReference>
<reference evidence="3" key="1">
    <citation type="journal article" date="2020" name="bioRxiv">
        <title>A rank-normalized archaeal taxonomy based on genome phylogeny resolves widespread incomplete and uneven classifications.</title>
        <authorList>
            <person name="Rinke C."/>
            <person name="Chuvochina M."/>
            <person name="Mussig A.J."/>
            <person name="Chaumeil P.-A."/>
            <person name="Waite D.W."/>
            <person name="Whitman W.B."/>
            <person name="Parks D.H."/>
            <person name="Hugenholtz P."/>
        </authorList>
    </citation>
    <scope>NUCLEOTIDE SEQUENCE</scope>
    <source>
        <strain evidence="3">UBA8853</strain>
    </source>
</reference>
<keyword evidence="2" id="KW-0472">Membrane</keyword>
<dbReference type="GeneID" id="43496576"/>
<evidence type="ECO:0000256" key="2">
    <source>
        <dbReference type="SAM" id="Phobius"/>
    </source>
</evidence>
<proteinExistence type="predicted"/>
<keyword evidence="2" id="KW-1133">Transmembrane helix</keyword>
<sequence length="418" mass="46832">MRSESREKEGKEKEKEEKKKERKKEEKLTERVQRLVRELPQRIRELGPVKGGLVALALVIAAGQAIGHLYLAFSPSEPSYPVKNGDTVWGGHKIMSAYSLPWYSVWAHPFIAGKAIEEYGAVAGLPAVFLGIVPSPAERWVRGDYKVEYGWIVANYQGPGVVLIRGSHLYVKKPGLVVWGRKVPKVVAVKVGSDEIEVEGKRMTFEEAAKKYGWEKLKYLKKADVGERATLVYELKFTDGRRPMDENEVKKVFGEAAYRRMVEMADYSAVVVWIGKYRKKLIGHAETTMEGIGHLDNLRVVNAARMCRGWNGVIVPPHTWTHGKRQYFDVFEVPGYEKAAHGCCPPARALRDACLDAGLPKPKGIDMGVHPMEYGFHPTEGVVVYNTKPYPILIEIGFKGKPKIGGIIFCNIYALLPA</sequence>
<name>A0A832WPY5_9EURY</name>
<feature type="transmembrane region" description="Helical" evidence="2">
    <location>
        <begin position="52"/>
        <end position="73"/>
    </location>
</feature>
<dbReference type="EMBL" id="DUJS01000005">
    <property type="protein sequence ID" value="HII71014.1"/>
    <property type="molecule type" value="Genomic_DNA"/>
</dbReference>
<organism evidence="3 4">
    <name type="scientific">Methanopyrus kandleri</name>
    <dbReference type="NCBI Taxonomy" id="2320"/>
    <lineage>
        <taxon>Archaea</taxon>
        <taxon>Methanobacteriati</taxon>
        <taxon>Methanobacteriota</taxon>
        <taxon>Methanomada group</taxon>
        <taxon>Methanopyri</taxon>
        <taxon>Methanopyrales</taxon>
        <taxon>Methanopyraceae</taxon>
        <taxon>Methanopyrus</taxon>
    </lineage>
</organism>
<evidence type="ECO:0000256" key="1">
    <source>
        <dbReference type="SAM" id="MobiDB-lite"/>
    </source>
</evidence>
<evidence type="ECO:0000313" key="4">
    <source>
        <dbReference type="Proteomes" id="UP000619545"/>
    </source>
</evidence>
<gene>
    <name evidence="3" type="ORF">HA336_07280</name>
</gene>
<dbReference type="RefSeq" id="WP_158296000.1">
    <property type="nucleotide sequence ID" value="NZ_DUJS01000005.1"/>
</dbReference>
<comment type="caution">
    <text evidence="3">The sequence shown here is derived from an EMBL/GenBank/DDBJ whole genome shotgun (WGS) entry which is preliminary data.</text>
</comment>
<keyword evidence="2" id="KW-0812">Transmembrane</keyword>
<dbReference type="AlphaFoldDB" id="A0A832WPY5"/>
<feature type="region of interest" description="Disordered" evidence="1">
    <location>
        <begin position="1"/>
        <end position="28"/>
    </location>
</feature>
<accession>A0A832WPY5</accession>
<evidence type="ECO:0000313" key="3">
    <source>
        <dbReference type="EMBL" id="HII71014.1"/>
    </source>
</evidence>